<feature type="domain" description="VOC" evidence="2">
    <location>
        <begin position="20"/>
        <end position="160"/>
    </location>
</feature>
<evidence type="ECO:0000313" key="4">
    <source>
        <dbReference type="Proteomes" id="UP000241206"/>
    </source>
</evidence>
<dbReference type="AlphaFoldDB" id="A0A2T4HVZ1"/>
<keyword evidence="1" id="KW-0479">Metal-binding</keyword>
<proteinExistence type="predicted"/>
<protein>
    <submittedName>
        <fullName evidence="3">VOC family protein</fullName>
    </submittedName>
</protein>
<dbReference type="RefSeq" id="WP_107395102.1">
    <property type="nucleotide sequence ID" value="NZ_PHHF01000049.1"/>
</dbReference>
<dbReference type="SUPFAM" id="SSF54593">
    <property type="entry name" value="Glyoxalase/Bleomycin resistance protein/Dihydroxybiphenyl dioxygenase"/>
    <property type="match status" value="1"/>
</dbReference>
<dbReference type="Pfam" id="PF00903">
    <property type="entry name" value="Glyoxalase"/>
    <property type="match status" value="1"/>
</dbReference>
<evidence type="ECO:0000259" key="2">
    <source>
        <dbReference type="PROSITE" id="PS51819"/>
    </source>
</evidence>
<organism evidence="3 4">
    <name type="scientific">Edaphosphingomonas fennica</name>
    <dbReference type="NCBI Taxonomy" id="114404"/>
    <lineage>
        <taxon>Bacteria</taxon>
        <taxon>Pseudomonadati</taxon>
        <taxon>Pseudomonadota</taxon>
        <taxon>Alphaproteobacteria</taxon>
        <taxon>Sphingomonadales</taxon>
        <taxon>Rhizorhabdaceae</taxon>
        <taxon>Edaphosphingomonas</taxon>
    </lineage>
</organism>
<dbReference type="InterPro" id="IPR004360">
    <property type="entry name" value="Glyas_Fos-R_dOase_dom"/>
</dbReference>
<accession>A0A2T4HVZ1</accession>
<dbReference type="InterPro" id="IPR029068">
    <property type="entry name" value="Glyas_Bleomycin-R_OHBP_Dase"/>
</dbReference>
<evidence type="ECO:0000313" key="3">
    <source>
        <dbReference type="EMBL" id="PTD19976.1"/>
    </source>
</evidence>
<dbReference type="Proteomes" id="UP000241206">
    <property type="component" value="Unassembled WGS sequence"/>
</dbReference>
<dbReference type="InterPro" id="IPR051785">
    <property type="entry name" value="MMCE/EMCE_epimerase"/>
</dbReference>
<keyword evidence="4" id="KW-1185">Reference proteome</keyword>
<name>A0A2T4HVZ1_9SPHN</name>
<gene>
    <name evidence="3" type="ORF">CV103_12425</name>
</gene>
<comment type="caution">
    <text evidence="3">The sequence shown here is derived from an EMBL/GenBank/DDBJ whole genome shotgun (WGS) entry which is preliminary data.</text>
</comment>
<dbReference type="Gene3D" id="3.10.180.10">
    <property type="entry name" value="2,3-Dihydroxybiphenyl 1,2-Dioxygenase, domain 1"/>
    <property type="match status" value="1"/>
</dbReference>
<evidence type="ECO:0000256" key="1">
    <source>
        <dbReference type="ARBA" id="ARBA00022723"/>
    </source>
</evidence>
<reference evidence="3 4" key="1">
    <citation type="submission" date="2017-11" db="EMBL/GenBank/DDBJ databases">
        <title>Sphingomonas oleivorans sp. nov., isolated from oil-contaminated soil.</title>
        <authorList>
            <person name="Wang L."/>
            <person name="Chen L."/>
        </authorList>
    </citation>
    <scope>NUCLEOTIDE SEQUENCE [LARGE SCALE GENOMIC DNA]</scope>
    <source>
        <strain evidence="3 4">K101</strain>
    </source>
</reference>
<dbReference type="GO" id="GO:0046872">
    <property type="term" value="F:metal ion binding"/>
    <property type="evidence" value="ECO:0007669"/>
    <property type="project" value="UniProtKB-KW"/>
</dbReference>
<dbReference type="GO" id="GO:0004493">
    <property type="term" value="F:methylmalonyl-CoA epimerase activity"/>
    <property type="evidence" value="ECO:0007669"/>
    <property type="project" value="TreeGrafter"/>
</dbReference>
<dbReference type="PANTHER" id="PTHR43048">
    <property type="entry name" value="METHYLMALONYL-COA EPIMERASE"/>
    <property type="match status" value="1"/>
</dbReference>
<dbReference type="InterPro" id="IPR037523">
    <property type="entry name" value="VOC_core"/>
</dbReference>
<sequence>MSEAKSEANRPAGPRARIAALNHVGLTVADLDRSIAFYTSIFDVAVHGPWDRTGPGLGKVTGYPGCSVRQAFLDFGRRDQLIELLEYTNGGTVVDPANGNAGAAHFAVVVEDVDALYADLSARGHRFVSPPITTSPNPLFWGRVTYLIDPDGFRVELYQPLEA</sequence>
<dbReference type="PANTHER" id="PTHR43048:SF3">
    <property type="entry name" value="METHYLMALONYL-COA EPIMERASE, MITOCHONDRIAL"/>
    <property type="match status" value="1"/>
</dbReference>
<dbReference type="GO" id="GO:0046491">
    <property type="term" value="P:L-methylmalonyl-CoA metabolic process"/>
    <property type="evidence" value="ECO:0007669"/>
    <property type="project" value="TreeGrafter"/>
</dbReference>
<dbReference type="PROSITE" id="PS51819">
    <property type="entry name" value="VOC"/>
    <property type="match status" value="1"/>
</dbReference>
<dbReference type="EMBL" id="PHHF01000049">
    <property type="protein sequence ID" value="PTD19976.1"/>
    <property type="molecule type" value="Genomic_DNA"/>
</dbReference>